<proteinExistence type="predicted"/>
<dbReference type="RefSeq" id="WP_289558825.1">
    <property type="nucleotide sequence ID" value="NZ_JAUDEO010000004.1"/>
</dbReference>
<dbReference type="Proteomes" id="UP001529423">
    <property type="component" value="Unassembled WGS sequence"/>
</dbReference>
<keyword evidence="4" id="KW-1185">Reference proteome</keyword>
<gene>
    <name evidence="3" type="ORF">QUW46_01135</name>
</gene>
<evidence type="ECO:0000313" key="4">
    <source>
        <dbReference type="Proteomes" id="UP001529423"/>
    </source>
</evidence>
<evidence type="ECO:0000259" key="2">
    <source>
        <dbReference type="Pfam" id="PF14478"/>
    </source>
</evidence>
<sequence length="130" mass="14441">MIKKVKWLVGALTVLLACWCLNGIGGHSTTANASNTVKVTYTLKQNNKQFANKKVTVKENATVLDGLKKGWKTKIVDKDMVAAIDGKSQNKNKQVYWTYTINGQSSNKSVMQQHVKNNDHVVFNLGKMSN</sequence>
<reference evidence="3" key="2">
    <citation type="submission" date="2023-06" db="EMBL/GenBank/DDBJ databases">
        <authorList>
            <person name="Zeman M."/>
            <person name="Kubasova T."/>
            <person name="Jahodarova E."/>
            <person name="Nykrynova M."/>
            <person name="Rychlik I."/>
        </authorList>
    </citation>
    <scope>NUCLEOTIDE SEQUENCE</scope>
    <source>
        <strain evidence="3">105_WCHN</strain>
    </source>
</reference>
<dbReference type="PROSITE" id="PS51257">
    <property type="entry name" value="PROKAR_LIPOPROTEIN"/>
    <property type="match status" value="1"/>
</dbReference>
<evidence type="ECO:0000313" key="3">
    <source>
        <dbReference type="EMBL" id="MDM8333191.1"/>
    </source>
</evidence>
<organism evidence="3 4">
    <name type="scientific">Limosilactobacillus panis</name>
    <dbReference type="NCBI Taxonomy" id="47493"/>
    <lineage>
        <taxon>Bacteria</taxon>
        <taxon>Bacillati</taxon>
        <taxon>Bacillota</taxon>
        <taxon>Bacilli</taxon>
        <taxon>Lactobacillales</taxon>
        <taxon>Lactobacillaceae</taxon>
        <taxon>Limosilactobacillus</taxon>
    </lineage>
</organism>
<dbReference type="EMBL" id="JAUDEO010000004">
    <property type="protein sequence ID" value="MDM8333191.1"/>
    <property type="molecule type" value="Genomic_DNA"/>
</dbReference>
<accession>A0ABT7VKV5</accession>
<keyword evidence="1" id="KW-0732">Signal</keyword>
<protein>
    <submittedName>
        <fullName evidence="3">DUF4430 domain-containing protein</fullName>
    </submittedName>
</protein>
<dbReference type="Gene3D" id="2.170.130.30">
    <property type="match status" value="1"/>
</dbReference>
<name>A0ABT7VKV5_9LACO</name>
<reference evidence="3" key="1">
    <citation type="submission" date="2023-06" db="EMBL/GenBank/DDBJ databases">
        <title>Identification and characterization of horizontal gene transfer across gut microbiota members of farm animals based on homology search.</title>
        <authorList>
            <person name="Schwarzerova J."/>
            <person name="Nykrynova M."/>
            <person name="Jureckova K."/>
            <person name="Cejkova D."/>
            <person name="Rychlik I."/>
        </authorList>
    </citation>
    <scope>NUCLEOTIDE SEQUENCE</scope>
    <source>
        <strain evidence="3">105_WCHN</strain>
    </source>
</reference>
<feature type="domain" description="Transcobalamin-like C-terminal" evidence="2">
    <location>
        <begin position="61"/>
        <end position="126"/>
    </location>
</feature>
<feature type="signal peptide" evidence="1">
    <location>
        <begin position="1"/>
        <end position="33"/>
    </location>
</feature>
<dbReference type="Pfam" id="PF14478">
    <property type="entry name" value="DUF4430"/>
    <property type="match status" value="1"/>
</dbReference>
<dbReference type="InterPro" id="IPR027954">
    <property type="entry name" value="Transcobalamin-like_C"/>
</dbReference>
<evidence type="ECO:0000256" key="1">
    <source>
        <dbReference type="SAM" id="SignalP"/>
    </source>
</evidence>
<comment type="caution">
    <text evidence="3">The sequence shown here is derived from an EMBL/GenBank/DDBJ whole genome shotgun (WGS) entry which is preliminary data.</text>
</comment>
<feature type="chain" id="PRO_5046706575" evidence="1">
    <location>
        <begin position="34"/>
        <end position="130"/>
    </location>
</feature>